<keyword evidence="4" id="KW-1185">Reference proteome</keyword>
<keyword evidence="2" id="KW-0472">Membrane</keyword>
<dbReference type="InterPro" id="IPR012902">
    <property type="entry name" value="N_methyl_site"/>
</dbReference>
<dbReference type="RefSeq" id="WP_244548801.1">
    <property type="nucleotide sequence ID" value="NZ_LT629750.1"/>
</dbReference>
<gene>
    <name evidence="3" type="ORF">SAMN05444158_4823</name>
</gene>
<evidence type="ECO:0000256" key="2">
    <source>
        <dbReference type="SAM" id="Phobius"/>
    </source>
</evidence>
<evidence type="ECO:0000313" key="3">
    <source>
        <dbReference type="EMBL" id="SDT21048.1"/>
    </source>
</evidence>
<keyword evidence="2" id="KW-1133">Transmembrane helix</keyword>
<evidence type="ECO:0000256" key="1">
    <source>
        <dbReference type="SAM" id="MobiDB-lite"/>
    </source>
</evidence>
<keyword evidence="2" id="KW-0812">Transmembrane</keyword>
<dbReference type="NCBIfam" id="TIGR02532">
    <property type="entry name" value="IV_pilin_GFxxxE"/>
    <property type="match status" value="1"/>
</dbReference>
<feature type="transmembrane region" description="Helical" evidence="2">
    <location>
        <begin position="21"/>
        <end position="42"/>
    </location>
</feature>
<proteinExistence type="predicted"/>
<protein>
    <submittedName>
        <fullName evidence="3">General secretion pathway protein J</fullName>
    </submittedName>
</protein>
<accession>A0A1H1YHN4</accession>
<sequence length="247" mass="26436">MTAAMTQQRDGERGFTLIETIVALALMGLVLSALASITAQWLPSWNRGLGRIQRSEVIGIALQRIGADLAAAEYVPPNRDTRHPLFEGSELSVTFVRTSLGPNAGPGLDVVRVGETSDHGEFVTVRSRTRFTPLPPTSSLAEQMHFGDPVVLLRAPFRLSFAYAGPDRIWKSAWRGAAKLPAMIKLTIRDASSGRVLSVSTITPVHVQAPSDCLQSDGSCDDKDKQDVPPNAPPDTRAGIAGQGGTL</sequence>
<organism evidence="3 4">
    <name type="scientific">Bradyrhizobium canariense</name>
    <dbReference type="NCBI Taxonomy" id="255045"/>
    <lineage>
        <taxon>Bacteria</taxon>
        <taxon>Pseudomonadati</taxon>
        <taxon>Pseudomonadota</taxon>
        <taxon>Alphaproteobacteria</taxon>
        <taxon>Hyphomicrobiales</taxon>
        <taxon>Nitrobacteraceae</taxon>
        <taxon>Bradyrhizobium</taxon>
    </lineage>
</organism>
<reference evidence="4" key="1">
    <citation type="submission" date="2016-10" db="EMBL/GenBank/DDBJ databases">
        <authorList>
            <person name="Varghese N."/>
            <person name="Submissions S."/>
        </authorList>
    </citation>
    <scope>NUCLEOTIDE SEQUENCE [LARGE SCALE GENOMIC DNA]</scope>
    <source>
        <strain evidence="4">GAS369</strain>
    </source>
</reference>
<feature type="region of interest" description="Disordered" evidence="1">
    <location>
        <begin position="210"/>
        <end position="247"/>
    </location>
</feature>
<name>A0A1H1YHN4_9BRAD</name>
<dbReference type="PROSITE" id="PS00409">
    <property type="entry name" value="PROKAR_NTER_METHYL"/>
    <property type="match status" value="1"/>
</dbReference>
<dbReference type="Pfam" id="PF07963">
    <property type="entry name" value="N_methyl"/>
    <property type="match status" value="1"/>
</dbReference>
<dbReference type="AlphaFoldDB" id="A0A1H1YHN4"/>
<dbReference type="Proteomes" id="UP000243904">
    <property type="component" value="Chromosome I"/>
</dbReference>
<dbReference type="EMBL" id="LT629750">
    <property type="protein sequence ID" value="SDT21048.1"/>
    <property type="molecule type" value="Genomic_DNA"/>
</dbReference>
<evidence type="ECO:0000313" key="4">
    <source>
        <dbReference type="Proteomes" id="UP000243904"/>
    </source>
</evidence>